<dbReference type="Pfam" id="PF10077">
    <property type="entry name" value="DUF2314"/>
    <property type="match status" value="1"/>
</dbReference>
<keyword evidence="3" id="KW-1185">Reference proteome</keyword>
<evidence type="ECO:0000313" key="2">
    <source>
        <dbReference type="EMBL" id="EWH13311.1"/>
    </source>
</evidence>
<organism evidence="2 3">
    <name type="scientific">Cellulophaga geojensis KL-A</name>
    <dbReference type="NCBI Taxonomy" id="1328323"/>
    <lineage>
        <taxon>Bacteria</taxon>
        <taxon>Pseudomonadati</taxon>
        <taxon>Bacteroidota</taxon>
        <taxon>Flavobacteriia</taxon>
        <taxon>Flavobacteriales</taxon>
        <taxon>Flavobacteriaceae</taxon>
        <taxon>Cellulophaga</taxon>
    </lineage>
</organism>
<dbReference type="InterPro" id="IPR018756">
    <property type="entry name" value="DUF2314"/>
</dbReference>
<comment type="caution">
    <text evidence="2">The sequence shown here is derived from an EMBL/GenBank/DDBJ whole genome shotgun (WGS) entry which is preliminary data.</text>
</comment>
<gene>
    <name evidence="2" type="ORF">KLA_10318</name>
</gene>
<dbReference type="RefSeq" id="WP_051456087.1">
    <property type="nucleotide sequence ID" value="NZ_ARZX01000012.1"/>
</dbReference>
<reference evidence="2 3" key="1">
    <citation type="journal article" date="2014" name="Genome Announc.">
        <title>Draft Genome Sequence of the Carrageenan-Degrading Bacterium Cellulophaga sp. Strain KL-A, Isolated from Decaying Marine Algae.</title>
        <authorList>
            <person name="Shan D."/>
            <person name="Ying J."/>
            <person name="Li X."/>
            <person name="Gao Z."/>
            <person name="Wei G."/>
            <person name="Shao Z."/>
        </authorList>
    </citation>
    <scope>NUCLEOTIDE SEQUENCE [LARGE SCALE GENOMIC DNA]</scope>
    <source>
        <strain evidence="2 3">KL-A</strain>
    </source>
</reference>
<evidence type="ECO:0000313" key="3">
    <source>
        <dbReference type="Proteomes" id="UP000019275"/>
    </source>
</evidence>
<dbReference type="EMBL" id="ARZX01000012">
    <property type="protein sequence ID" value="EWH13311.1"/>
    <property type="molecule type" value="Genomic_DNA"/>
</dbReference>
<accession>A0ABN0RN58</accession>
<evidence type="ECO:0000259" key="1">
    <source>
        <dbReference type="Pfam" id="PF10077"/>
    </source>
</evidence>
<dbReference type="PROSITE" id="PS51257">
    <property type="entry name" value="PROKAR_LIPOPROTEIN"/>
    <property type="match status" value="1"/>
</dbReference>
<sequence length="168" mass="19034">MKKILTITAIIILTITSCKENSSSKIEREGEPDVMNVANENIAMNQAIAEANKTLSNFKSAIQSNNKNYQGFTLKQKFTDTEGNSEHIWIQDVTFNNNKFKGIVGNKPLYEINVKYGDTIVVDESNISDWMYFDGKVTKGAYTIKVLRDQMSSEEQKQFDIQSGLLFE</sequence>
<feature type="domain" description="DUF2314" evidence="1">
    <location>
        <begin position="43"/>
        <end position="167"/>
    </location>
</feature>
<proteinExistence type="predicted"/>
<protein>
    <recommendedName>
        <fullName evidence="1">DUF2314 domain-containing protein</fullName>
    </recommendedName>
</protein>
<dbReference type="Proteomes" id="UP000019275">
    <property type="component" value="Unassembled WGS sequence"/>
</dbReference>
<name>A0ABN0RN58_9FLAO</name>